<dbReference type="Gene3D" id="3.30.1330.40">
    <property type="entry name" value="RutC-like"/>
    <property type="match status" value="1"/>
</dbReference>
<dbReference type="SUPFAM" id="SSF54373">
    <property type="entry name" value="FAD-linked reductases, C-terminal domain"/>
    <property type="match status" value="1"/>
</dbReference>
<dbReference type="InterPro" id="IPR050703">
    <property type="entry name" value="Flavin_MAO"/>
</dbReference>
<dbReference type="InterPro" id="IPR036188">
    <property type="entry name" value="FAD/NAD-bd_sf"/>
</dbReference>
<dbReference type="SUPFAM" id="SSF55298">
    <property type="entry name" value="YjgF-like"/>
    <property type="match status" value="1"/>
</dbReference>
<dbReference type="InterPro" id="IPR001613">
    <property type="entry name" value="Flavin_amine_oxidase"/>
</dbReference>
<dbReference type="InterPro" id="IPR006175">
    <property type="entry name" value="YjgF/YER057c/UK114"/>
</dbReference>
<dbReference type="EMBL" id="CABFNO020001545">
    <property type="protein sequence ID" value="CAG9997122.1"/>
    <property type="molecule type" value="Genomic_DNA"/>
</dbReference>
<comment type="similarity">
    <text evidence="2 6">Belongs to the flavin monoamine oxidase family.</text>
</comment>
<keyword evidence="3 6" id="KW-0560">Oxidoreductase</keyword>
<dbReference type="EC" id="1.4.3.-" evidence="6"/>
<feature type="binding site" evidence="5">
    <location>
        <position position="129"/>
    </location>
    <ligand>
        <name>FAD</name>
        <dbReference type="ChEBI" id="CHEBI:57692"/>
    </ligand>
</feature>
<evidence type="ECO:0000313" key="8">
    <source>
        <dbReference type="EMBL" id="CAG9997122.1"/>
    </source>
</evidence>
<reference evidence="8 9" key="2">
    <citation type="submission" date="2021-10" db="EMBL/GenBank/DDBJ databases">
        <authorList>
            <person name="Piombo E."/>
        </authorList>
    </citation>
    <scope>NUCLEOTIDE SEQUENCE [LARGE SCALE GENOMIC DNA]</scope>
</reference>
<dbReference type="InterPro" id="IPR035959">
    <property type="entry name" value="RutC-like_sf"/>
</dbReference>
<evidence type="ECO:0000313" key="9">
    <source>
        <dbReference type="Proteomes" id="UP000754883"/>
    </source>
</evidence>
<evidence type="ECO:0000256" key="3">
    <source>
        <dbReference type="ARBA" id="ARBA00023002"/>
    </source>
</evidence>
<evidence type="ECO:0000256" key="4">
    <source>
        <dbReference type="ARBA" id="ARBA00048448"/>
    </source>
</evidence>
<dbReference type="Gene3D" id="3.50.50.60">
    <property type="entry name" value="FAD/NAD(P)-binding domain"/>
    <property type="match status" value="1"/>
</dbReference>
<evidence type="ECO:0000259" key="7">
    <source>
        <dbReference type="Pfam" id="PF01593"/>
    </source>
</evidence>
<evidence type="ECO:0000256" key="5">
    <source>
        <dbReference type="PIRSR" id="PIRSR601613-1"/>
    </source>
</evidence>
<evidence type="ECO:0000256" key="2">
    <source>
        <dbReference type="ARBA" id="ARBA00005995"/>
    </source>
</evidence>
<comment type="cofactor">
    <cofactor evidence="1 6">
        <name>FAD</name>
        <dbReference type="ChEBI" id="CHEBI:57692"/>
    </cofactor>
</comment>
<accession>A0A9N9UN71</accession>
<dbReference type="SUPFAM" id="SSF51905">
    <property type="entry name" value="FAD/NAD(P)-binding domain"/>
    <property type="match status" value="1"/>
</dbReference>
<dbReference type="InterPro" id="IPR002937">
    <property type="entry name" value="Amino_oxidase"/>
</dbReference>
<evidence type="ECO:0000256" key="1">
    <source>
        <dbReference type="ARBA" id="ARBA00001974"/>
    </source>
</evidence>
<dbReference type="PANTHER" id="PTHR43563:SF14">
    <property type="entry name" value="AMINE OXIDASE"/>
    <property type="match status" value="1"/>
</dbReference>
<keyword evidence="6" id="KW-0274">FAD</keyword>
<dbReference type="AlphaFoldDB" id="A0A9N9UN71"/>
<dbReference type="GO" id="GO:0097621">
    <property type="term" value="F:monoamine oxidase activity"/>
    <property type="evidence" value="ECO:0007669"/>
    <property type="project" value="UniProtKB-EC"/>
</dbReference>
<comment type="caution">
    <text evidence="8">The sequence shown here is derived from an EMBL/GenBank/DDBJ whole genome shotgun (WGS) entry which is preliminary data.</text>
</comment>
<keyword evidence="6" id="KW-0285">Flavoprotein</keyword>
<gene>
    <name evidence="8" type="ORF">CBYS24578_00016693</name>
</gene>
<dbReference type="Pfam" id="PF01042">
    <property type="entry name" value="Ribonuc_L-PSP"/>
    <property type="match status" value="1"/>
</dbReference>
<dbReference type="PRINTS" id="PR00757">
    <property type="entry name" value="AMINEOXDASEF"/>
</dbReference>
<protein>
    <recommendedName>
        <fullName evidence="6">Amine oxidase</fullName>
        <ecNumber evidence="6">1.4.3.-</ecNumber>
    </recommendedName>
</protein>
<dbReference type="OrthoDB" id="5046242at2759"/>
<keyword evidence="9" id="KW-1185">Reference proteome</keyword>
<feature type="binding site" evidence="5">
    <location>
        <position position="331"/>
    </location>
    <ligand>
        <name>FAD</name>
        <dbReference type="ChEBI" id="CHEBI:57692"/>
    </ligand>
</feature>
<feature type="non-terminal residue" evidence="8">
    <location>
        <position position="1"/>
    </location>
</feature>
<proteinExistence type="inferred from homology"/>
<name>A0A9N9UN71_9HYPO</name>
<sequence>MHISGQPGSTKNSFVPADYESQIHLALFNLRKILLNAGASVKDIAKLTLFIVNYDASRRKHTRHIQKFLRGHRPAITLIPVPKLAVNSWLFEIDAVVAVPEPSPATDLRLTLPAVTESVDVVVIGAGLSGLTAAREVTQQGLSYIVLEAHNRVGGKTWSKPLKEVYALAKAVGAELIEQNTTGKVVFQGFDRECSSFSYRELPNFDEATKQGVADIRDMVEADCQAVVTWNPQDTNLDALTFEAYLRSRGASETAVATATTWTRAMLGQEPSDISALYFLNYCKSGGGLLQMRSDRKNGGQYMRIRQGTQHLSLGLAASLSAGTGRLQQPVRAVFTDGPLGPSNGVIAARKVITTLPGPALRGITFHPPLPLSKQAWIDSLVYGYYAKAMMEFKTPFWSERGFCGLVQSFAGPAGVIRDSCVPADNKPGRTWSELSTRDREVKLLEQLGRLFNYEDGIQEEFVQLNVYEWVKDEYAGWGCPCTSLGPGVLDTLDGEPLMNTCWLDDSLERATHIGHVERDIYSQEGR</sequence>
<organism evidence="8 9">
    <name type="scientific">Clonostachys byssicola</name>
    <dbReference type="NCBI Taxonomy" id="160290"/>
    <lineage>
        <taxon>Eukaryota</taxon>
        <taxon>Fungi</taxon>
        <taxon>Dikarya</taxon>
        <taxon>Ascomycota</taxon>
        <taxon>Pezizomycotina</taxon>
        <taxon>Sordariomycetes</taxon>
        <taxon>Hypocreomycetidae</taxon>
        <taxon>Hypocreales</taxon>
        <taxon>Bionectriaceae</taxon>
        <taxon>Clonostachys</taxon>
    </lineage>
</organism>
<dbReference type="PANTHER" id="PTHR43563">
    <property type="entry name" value="AMINE OXIDASE"/>
    <property type="match status" value="1"/>
</dbReference>
<feature type="domain" description="Amine oxidase" evidence="7">
    <location>
        <begin position="128"/>
        <end position="484"/>
    </location>
</feature>
<comment type="catalytic activity">
    <reaction evidence="4">
        <text>a secondary aliphatic amine + O2 + H2O = a primary amine + an aldehyde + H2O2</text>
        <dbReference type="Rhea" id="RHEA:26414"/>
        <dbReference type="ChEBI" id="CHEBI:15377"/>
        <dbReference type="ChEBI" id="CHEBI:15379"/>
        <dbReference type="ChEBI" id="CHEBI:16240"/>
        <dbReference type="ChEBI" id="CHEBI:17478"/>
        <dbReference type="ChEBI" id="CHEBI:58855"/>
        <dbReference type="ChEBI" id="CHEBI:65296"/>
        <dbReference type="EC" id="1.4.3.4"/>
    </reaction>
</comment>
<reference evidence="9" key="1">
    <citation type="submission" date="2019-06" db="EMBL/GenBank/DDBJ databases">
        <authorList>
            <person name="Broberg M."/>
        </authorList>
    </citation>
    <scope>NUCLEOTIDE SEQUENCE [LARGE SCALE GENOMIC DNA]</scope>
</reference>
<evidence type="ECO:0000256" key="6">
    <source>
        <dbReference type="RuleBase" id="RU362067"/>
    </source>
</evidence>
<dbReference type="Proteomes" id="UP000754883">
    <property type="component" value="Unassembled WGS sequence"/>
</dbReference>
<feature type="binding site" evidence="5">
    <location>
        <begin position="148"/>
        <end position="149"/>
    </location>
    <ligand>
        <name>FAD</name>
        <dbReference type="ChEBI" id="CHEBI:57692"/>
    </ligand>
</feature>
<dbReference type="Pfam" id="PF01593">
    <property type="entry name" value="Amino_oxidase"/>
    <property type="match status" value="1"/>
</dbReference>